<organism evidence="2 3">
    <name type="scientific">Thermophagus xiamenensis</name>
    <dbReference type="NCBI Taxonomy" id="385682"/>
    <lineage>
        <taxon>Bacteria</taxon>
        <taxon>Pseudomonadati</taxon>
        <taxon>Bacteroidota</taxon>
        <taxon>Bacteroidia</taxon>
        <taxon>Marinilabiliales</taxon>
        <taxon>Marinilabiliaceae</taxon>
        <taxon>Thermophagus</taxon>
    </lineage>
</organism>
<keyword evidence="3" id="KW-1185">Reference proteome</keyword>
<dbReference type="InParanoid" id="A0A1I1X5K9"/>
<reference evidence="2 3" key="1">
    <citation type="submission" date="2016-10" db="EMBL/GenBank/DDBJ databases">
        <authorList>
            <person name="de Groot N.N."/>
        </authorList>
    </citation>
    <scope>NUCLEOTIDE SEQUENCE [LARGE SCALE GENOMIC DNA]</scope>
    <source>
        <strain evidence="2 3">DSM 19012</strain>
    </source>
</reference>
<evidence type="ECO:0000313" key="2">
    <source>
        <dbReference type="EMBL" id="SFE00963.1"/>
    </source>
</evidence>
<protein>
    <submittedName>
        <fullName evidence="2">Uncharacterized protein</fullName>
    </submittedName>
</protein>
<dbReference type="OrthoDB" id="1367181at2"/>
<feature type="transmembrane region" description="Helical" evidence="1">
    <location>
        <begin position="73"/>
        <end position="93"/>
    </location>
</feature>
<dbReference type="RefSeq" id="WP_010526670.1">
    <property type="nucleotide sequence ID" value="NZ_AFSL01000015.1"/>
</dbReference>
<proteinExistence type="predicted"/>
<dbReference type="Proteomes" id="UP000181976">
    <property type="component" value="Unassembled WGS sequence"/>
</dbReference>
<accession>A0A1I1X5K9</accession>
<gene>
    <name evidence="2" type="ORF">SAMN05444380_10599</name>
</gene>
<dbReference type="eggNOG" id="ENOG50330NI">
    <property type="taxonomic scope" value="Bacteria"/>
</dbReference>
<evidence type="ECO:0000313" key="3">
    <source>
        <dbReference type="Proteomes" id="UP000181976"/>
    </source>
</evidence>
<keyword evidence="1" id="KW-1133">Transmembrane helix</keyword>
<dbReference type="EMBL" id="FONA01000005">
    <property type="protein sequence ID" value="SFE00963.1"/>
    <property type="molecule type" value="Genomic_DNA"/>
</dbReference>
<evidence type="ECO:0000256" key="1">
    <source>
        <dbReference type="SAM" id="Phobius"/>
    </source>
</evidence>
<keyword evidence="1" id="KW-0472">Membrane</keyword>
<dbReference type="AlphaFoldDB" id="A0A1I1X5K9"/>
<name>A0A1I1X5K9_9BACT</name>
<sequence length="344" mass="40496">MKSIKTLIVTLIFLTGIQKVNADSINSNSSIQLTETVLLQDMEYKDFISKQNLDTLTIKVADKVELESGKRDYINLIFPILTLILGFFLNRGYDYFSQKEKIKKDGQRWITELRCLEQPLQDQKQSIEDFLKEQAIDKFDTPELKINEILNCEIFKSLDKTNLLKYLDAKNKDFYKAVEFSNSVHGFISSLQYISKTIKSRFNEYIENSSKHFDLFNEYLQQLMQNIVQYGLKIEQTTGKNPFEDLTYKQIWVLVEKFILPHSEDGNIEVFSFQKNFIVPLNDLISKNRLNDDLREMSVITSKCNMEIKALRMEKRYLKDNFIKIISYLDKSKQNLDKLIEKIE</sequence>
<keyword evidence="1" id="KW-0812">Transmembrane</keyword>